<evidence type="ECO:0000313" key="2">
    <source>
        <dbReference type="Proteomes" id="UP000594454"/>
    </source>
</evidence>
<proteinExistence type="predicted"/>
<reference evidence="1 2" key="1">
    <citation type="submission" date="2020-11" db="EMBL/GenBank/DDBJ databases">
        <authorList>
            <person name="Wallbank WR R."/>
            <person name="Pardo Diaz C."/>
            <person name="Kozak K."/>
            <person name="Martin S."/>
            <person name="Jiggins C."/>
            <person name="Moest M."/>
            <person name="Warren A I."/>
            <person name="Generalovic N T."/>
            <person name="Byers J.R.P. K."/>
            <person name="Montejo-Kovacevich G."/>
            <person name="Yen C E."/>
        </authorList>
    </citation>
    <scope>NUCLEOTIDE SEQUENCE [LARGE SCALE GENOMIC DNA]</scope>
</reference>
<dbReference type="EMBL" id="LR899012">
    <property type="protein sequence ID" value="CAD7087498.1"/>
    <property type="molecule type" value="Genomic_DNA"/>
</dbReference>
<accession>A0A7R8YW38</accession>
<sequence length="43" mass="5064">FLISYWKFRSIYCCRLLFSALDKVDEKSSDDRAPSTASVMHIY</sequence>
<keyword evidence="2" id="KW-1185">Reference proteome</keyword>
<name>A0A7R8YW38_HERIL</name>
<evidence type="ECO:0000313" key="1">
    <source>
        <dbReference type="EMBL" id="CAD7087498.1"/>
    </source>
</evidence>
<dbReference type="InParanoid" id="A0A7R8YW38"/>
<feature type="non-terminal residue" evidence="1">
    <location>
        <position position="1"/>
    </location>
</feature>
<dbReference type="Proteomes" id="UP000594454">
    <property type="component" value="Chromosome 4"/>
</dbReference>
<gene>
    <name evidence="1" type="ORF">HERILL_LOCUS10202</name>
</gene>
<organism evidence="1 2">
    <name type="scientific">Hermetia illucens</name>
    <name type="common">Black soldier fly</name>
    <dbReference type="NCBI Taxonomy" id="343691"/>
    <lineage>
        <taxon>Eukaryota</taxon>
        <taxon>Metazoa</taxon>
        <taxon>Ecdysozoa</taxon>
        <taxon>Arthropoda</taxon>
        <taxon>Hexapoda</taxon>
        <taxon>Insecta</taxon>
        <taxon>Pterygota</taxon>
        <taxon>Neoptera</taxon>
        <taxon>Endopterygota</taxon>
        <taxon>Diptera</taxon>
        <taxon>Brachycera</taxon>
        <taxon>Stratiomyomorpha</taxon>
        <taxon>Stratiomyidae</taxon>
        <taxon>Hermetiinae</taxon>
        <taxon>Hermetia</taxon>
    </lineage>
</organism>
<dbReference type="AlphaFoldDB" id="A0A7R8YW38"/>
<protein>
    <submittedName>
        <fullName evidence="1">Uncharacterized protein</fullName>
    </submittedName>
</protein>